<keyword evidence="5" id="KW-1185">Reference proteome</keyword>
<evidence type="ECO:0000256" key="2">
    <source>
        <dbReference type="ARBA" id="ARBA00021874"/>
    </source>
</evidence>
<dbReference type="InterPro" id="IPR036928">
    <property type="entry name" value="AS_sf"/>
</dbReference>
<dbReference type="InterPro" id="IPR020556">
    <property type="entry name" value="Amidase_CS"/>
</dbReference>
<sequence length="507" mass="53759">MVTPADSKPDACDPADLSAREARRLVGRGELSAEELARASIARVEAIDPAVNALVARDFDAVIEGARKADADRAAGNALGPLHGLPVAIKDMSDVAGLPTTFGSEIFRDNVPKRDDALVAGLRKAGALPLGKTNNPEWSAGANTRNRVYGTTANPHDLTRNCGGSSGGSAVALACGYAPLASGSDLGGSLRTPAAFCGVVGFRPSFGVVPGDARRTSLLPLATSGPMARNVADCGLMLSVMARPDPRDPFTAVVNGETAWRPEDFAHLPRSDLVSLRFAVTEDFGFAPVEAASRRTFRKGMNALLPFIGACDETCPDCADADRIFAVLRSVIFLSTHAAFVDKTPELVGENVTENVLEGRSYSAEDVAQALVMQGNYDRRWQRFFDDCDFILSPAVTAQPRDWHEAYPKEIDGRPTASYYHWLASAYASTIAGCPSITIPCGRDDNGMPFGLQIIGRRHDDLRLLAVAAEFEAVIAGLSELAPTGPDVAALSSAPKLSEAEGFWDVP</sequence>
<protein>
    <recommendedName>
        <fullName evidence="2">Indoleacetamide hydrolase</fullName>
    </recommendedName>
</protein>
<dbReference type="Gene3D" id="3.90.1300.10">
    <property type="entry name" value="Amidase signature (AS) domain"/>
    <property type="match status" value="1"/>
</dbReference>
<dbReference type="InterPro" id="IPR023631">
    <property type="entry name" value="Amidase_dom"/>
</dbReference>
<comment type="caution">
    <text evidence="4">The sequence shown here is derived from an EMBL/GenBank/DDBJ whole genome shotgun (WGS) entry which is preliminary data.</text>
</comment>
<dbReference type="PROSITE" id="PS00571">
    <property type="entry name" value="AMIDASES"/>
    <property type="match status" value="1"/>
</dbReference>
<dbReference type="Pfam" id="PF01425">
    <property type="entry name" value="Amidase"/>
    <property type="match status" value="1"/>
</dbReference>
<evidence type="ECO:0000256" key="1">
    <source>
        <dbReference type="ARBA" id="ARBA00003871"/>
    </source>
</evidence>
<gene>
    <name evidence="4" type="ORF">J2R99_002389</name>
</gene>
<feature type="domain" description="Amidase" evidence="3">
    <location>
        <begin position="35"/>
        <end position="465"/>
    </location>
</feature>
<evidence type="ECO:0000259" key="3">
    <source>
        <dbReference type="Pfam" id="PF01425"/>
    </source>
</evidence>
<organism evidence="4 5">
    <name type="scientific">Rhodopseudomonas julia</name>
    <dbReference type="NCBI Taxonomy" id="200617"/>
    <lineage>
        <taxon>Bacteria</taxon>
        <taxon>Pseudomonadati</taxon>
        <taxon>Pseudomonadota</taxon>
        <taxon>Alphaproteobacteria</taxon>
        <taxon>Hyphomicrobiales</taxon>
        <taxon>Nitrobacteraceae</taxon>
        <taxon>Rhodopseudomonas</taxon>
    </lineage>
</organism>
<dbReference type="PANTHER" id="PTHR11895:SF76">
    <property type="entry name" value="INDOLEACETAMIDE HYDROLASE"/>
    <property type="match status" value="1"/>
</dbReference>
<dbReference type="EMBL" id="JAUSUK010000002">
    <property type="protein sequence ID" value="MDQ0326520.1"/>
    <property type="molecule type" value="Genomic_DNA"/>
</dbReference>
<accession>A0ABU0C7L9</accession>
<dbReference type="Proteomes" id="UP001230253">
    <property type="component" value="Unassembled WGS sequence"/>
</dbReference>
<dbReference type="PANTHER" id="PTHR11895">
    <property type="entry name" value="TRANSAMIDASE"/>
    <property type="match status" value="1"/>
</dbReference>
<dbReference type="SUPFAM" id="SSF75304">
    <property type="entry name" value="Amidase signature (AS) enzymes"/>
    <property type="match status" value="1"/>
</dbReference>
<evidence type="ECO:0000313" key="5">
    <source>
        <dbReference type="Proteomes" id="UP001230253"/>
    </source>
</evidence>
<dbReference type="InterPro" id="IPR000120">
    <property type="entry name" value="Amidase"/>
</dbReference>
<dbReference type="RefSeq" id="WP_307154690.1">
    <property type="nucleotide sequence ID" value="NZ_JAUSUK010000002.1"/>
</dbReference>
<name>A0ABU0C7L9_9BRAD</name>
<comment type="function">
    <text evidence="1">Hydrolyzes indole-3-acetamide (IAM) into indole-3-acetic acid (IAA).</text>
</comment>
<proteinExistence type="predicted"/>
<evidence type="ECO:0000313" key="4">
    <source>
        <dbReference type="EMBL" id="MDQ0326520.1"/>
    </source>
</evidence>
<reference evidence="4 5" key="1">
    <citation type="submission" date="2023-07" db="EMBL/GenBank/DDBJ databases">
        <title>Genomic Encyclopedia of Type Strains, Phase IV (KMG-IV): sequencing the most valuable type-strain genomes for metagenomic binning, comparative biology and taxonomic classification.</title>
        <authorList>
            <person name="Goeker M."/>
        </authorList>
    </citation>
    <scope>NUCLEOTIDE SEQUENCE [LARGE SCALE GENOMIC DNA]</scope>
    <source>
        <strain evidence="4 5">DSM 11549</strain>
    </source>
</reference>